<organism evidence="5 6">
    <name type="scientific">Candidatus Wallbacteria bacterium GWC2_49_35</name>
    <dbReference type="NCBI Taxonomy" id="1817813"/>
    <lineage>
        <taxon>Bacteria</taxon>
        <taxon>Candidatus Walliibacteriota</taxon>
    </lineage>
</organism>
<dbReference type="EMBL" id="MGFH01000178">
    <property type="protein sequence ID" value="OGM03306.1"/>
    <property type="molecule type" value="Genomic_DNA"/>
</dbReference>
<evidence type="ECO:0000256" key="1">
    <source>
        <dbReference type="ARBA" id="ARBA00022630"/>
    </source>
</evidence>
<evidence type="ECO:0000256" key="2">
    <source>
        <dbReference type="ARBA" id="ARBA00022827"/>
    </source>
</evidence>
<dbReference type="InterPro" id="IPR016167">
    <property type="entry name" value="FAD-bd_PCMH_sub1"/>
</dbReference>
<evidence type="ECO:0000259" key="4">
    <source>
        <dbReference type="PROSITE" id="PS51387"/>
    </source>
</evidence>
<evidence type="ECO:0000256" key="3">
    <source>
        <dbReference type="ARBA" id="ARBA00023002"/>
    </source>
</evidence>
<dbReference type="Gene3D" id="3.30.465.10">
    <property type="match status" value="1"/>
</dbReference>
<evidence type="ECO:0000313" key="5">
    <source>
        <dbReference type="EMBL" id="OGM03306.1"/>
    </source>
</evidence>
<dbReference type="GO" id="GO:0071949">
    <property type="term" value="F:FAD binding"/>
    <property type="evidence" value="ECO:0007669"/>
    <property type="project" value="InterPro"/>
</dbReference>
<dbReference type="STRING" id="1817813.A2008_06075"/>
<dbReference type="AlphaFoldDB" id="A0A1F7WKD9"/>
<dbReference type="Gene3D" id="3.30.43.10">
    <property type="entry name" value="Uridine Diphospho-n-acetylenolpyruvylglucosamine Reductase, domain 2"/>
    <property type="match status" value="1"/>
</dbReference>
<dbReference type="Pfam" id="PF03450">
    <property type="entry name" value="CO_deh_flav_C"/>
    <property type="match status" value="1"/>
</dbReference>
<dbReference type="InterPro" id="IPR036318">
    <property type="entry name" value="FAD-bd_PCMH-like_sf"/>
</dbReference>
<evidence type="ECO:0000313" key="6">
    <source>
        <dbReference type="Proteomes" id="UP000178735"/>
    </source>
</evidence>
<dbReference type="Proteomes" id="UP000178735">
    <property type="component" value="Unassembled WGS sequence"/>
</dbReference>
<dbReference type="PANTHER" id="PTHR42659">
    <property type="entry name" value="XANTHINE DEHYDROGENASE SUBUNIT C-RELATED"/>
    <property type="match status" value="1"/>
</dbReference>
<dbReference type="Gene3D" id="3.30.390.50">
    <property type="entry name" value="CO dehydrogenase flavoprotein, C-terminal domain"/>
    <property type="match status" value="1"/>
</dbReference>
<reference evidence="5 6" key="1">
    <citation type="journal article" date="2016" name="Nat. Commun.">
        <title>Thousands of microbial genomes shed light on interconnected biogeochemical processes in an aquifer system.</title>
        <authorList>
            <person name="Anantharaman K."/>
            <person name="Brown C.T."/>
            <person name="Hug L.A."/>
            <person name="Sharon I."/>
            <person name="Castelle C.J."/>
            <person name="Probst A.J."/>
            <person name="Thomas B.C."/>
            <person name="Singh A."/>
            <person name="Wilkins M.J."/>
            <person name="Karaoz U."/>
            <person name="Brodie E.L."/>
            <person name="Williams K.H."/>
            <person name="Hubbard S.S."/>
            <person name="Banfield J.F."/>
        </authorList>
    </citation>
    <scope>NUCLEOTIDE SEQUENCE [LARGE SCALE GENOMIC DNA]</scope>
</reference>
<dbReference type="InterPro" id="IPR016169">
    <property type="entry name" value="FAD-bd_PCMH_sub2"/>
</dbReference>
<protein>
    <recommendedName>
        <fullName evidence="4">FAD-binding PCMH-type domain-containing protein</fullName>
    </recommendedName>
</protein>
<accession>A0A1F7WKD9</accession>
<keyword evidence="3" id="KW-0560">Oxidoreductase</keyword>
<sequence>MQYIRDLKKYYWPKAPQDAVRMLMQEPYAEVIAGGTELLVSGLKGREVNNLVDITRAGLSYVKKDKKFIKIGATTTISEIQNAPLFKDFANGVLSTAAQRFVSVQIRNVATIGGNLGAAMPSSDLAPVLMALDAKIHVCGKEIKEFAINGFYLSKRKTVMAPYEIITEIEIPVPADMDRTGCAFQKIGRTETDIAIVNGAAAITIDDAGEVKSARLALGSVAQNTIRCLEIENGLLGKKLTKKAIEAACENIAKAIDPKTDVRASAKYRGTVAKVLAARLIEEAYVKAGGKI</sequence>
<dbReference type="InterPro" id="IPR051312">
    <property type="entry name" value="Diverse_Substr_Oxidored"/>
</dbReference>
<dbReference type="GO" id="GO:0016491">
    <property type="term" value="F:oxidoreductase activity"/>
    <property type="evidence" value="ECO:0007669"/>
    <property type="project" value="UniProtKB-KW"/>
</dbReference>
<keyword evidence="1" id="KW-0285">Flavoprotein</keyword>
<dbReference type="PANTHER" id="PTHR42659:SF2">
    <property type="entry name" value="XANTHINE DEHYDROGENASE SUBUNIT C-RELATED"/>
    <property type="match status" value="1"/>
</dbReference>
<dbReference type="SUPFAM" id="SSF56176">
    <property type="entry name" value="FAD-binding/transporter-associated domain-like"/>
    <property type="match status" value="1"/>
</dbReference>
<dbReference type="InterPro" id="IPR036683">
    <property type="entry name" value="CO_DH_flav_C_dom_sf"/>
</dbReference>
<proteinExistence type="predicted"/>
<name>A0A1F7WKD9_9BACT</name>
<dbReference type="Pfam" id="PF00941">
    <property type="entry name" value="FAD_binding_5"/>
    <property type="match status" value="1"/>
</dbReference>
<keyword evidence="2" id="KW-0274">FAD</keyword>
<dbReference type="InterPro" id="IPR005107">
    <property type="entry name" value="CO_DH_flav_C"/>
</dbReference>
<dbReference type="PROSITE" id="PS51387">
    <property type="entry name" value="FAD_PCMH"/>
    <property type="match status" value="1"/>
</dbReference>
<dbReference type="InterPro" id="IPR016166">
    <property type="entry name" value="FAD-bd_PCMH"/>
</dbReference>
<dbReference type="SMART" id="SM01092">
    <property type="entry name" value="CO_deh_flav_C"/>
    <property type="match status" value="1"/>
</dbReference>
<comment type="caution">
    <text evidence="5">The sequence shown here is derived from an EMBL/GenBank/DDBJ whole genome shotgun (WGS) entry which is preliminary data.</text>
</comment>
<gene>
    <name evidence="5" type="ORF">A2008_06075</name>
</gene>
<dbReference type="SUPFAM" id="SSF55447">
    <property type="entry name" value="CO dehydrogenase flavoprotein C-terminal domain-like"/>
    <property type="match status" value="1"/>
</dbReference>
<dbReference type="InterPro" id="IPR002346">
    <property type="entry name" value="Mopterin_DH_FAD-bd"/>
</dbReference>
<feature type="domain" description="FAD-binding PCMH-type" evidence="4">
    <location>
        <begin position="3"/>
        <end position="176"/>
    </location>
</feature>